<dbReference type="EMBL" id="QHCT01000009">
    <property type="protein sequence ID" value="RHX85532.1"/>
    <property type="molecule type" value="Genomic_DNA"/>
</dbReference>
<name>A0A396YQM9_9LEPT</name>
<reference evidence="2" key="1">
    <citation type="submission" date="2018-05" db="EMBL/GenBank/DDBJ databases">
        <title>Leptospira yasudae sp. nov. and Leptospira stimsonii sp. nov., two pathogenic species of the genus Leptospira isolated from environmental sources.</title>
        <authorList>
            <person name="Casanovas-Massana A."/>
            <person name="Hamond C."/>
            <person name="Santos L.A."/>
            <person name="Hacker K.P."/>
            <person name="Balassiano I."/>
            <person name="Medeiros M.A."/>
            <person name="Reis M.G."/>
            <person name="Ko A.I."/>
            <person name="Wunder E.A."/>
        </authorList>
    </citation>
    <scope>NUCLEOTIDE SEQUENCE [LARGE SCALE GENOMIC DNA]</scope>
    <source>
        <strain evidence="2">Yale</strain>
    </source>
</reference>
<accession>A0A396YQM9</accession>
<evidence type="ECO:0000313" key="2">
    <source>
        <dbReference type="Proteomes" id="UP000265798"/>
    </source>
</evidence>
<comment type="caution">
    <text evidence="1">The sequence shown here is derived from an EMBL/GenBank/DDBJ whole genome shotgun (WGS) entry which is preliminary data.</text>
</comment>
<gene>
    <name evidence="1" type="ORF">DLM75_21485</name>
</gene>
<organism evidence="1 2">
    <name type="scientific">Leptospira stimsonii</name>
    <dbReference type="NCBI Taxonomy" id="2202203"/>
    <lineage>
        <taxon>Bacteria</taxon>
        <taxon>Pseudomonadati</taxon>
        <taxon>Spirochaetota</taxon>
        <taxon>Spirochaetia</taxon>
        <taxon>Leptospirales</taxon>
        <taxon>Leptospiraceae</taxon>
        <taxon>Leptospira</taxon>
    </lineage>
</organism>
<proteinExistence type="predicted"/>
<sequence length="63" mass="7383">MRCKNEFAPIPRAFFLRTNTRRRSWYFATALIQIFLRTGNIFVRRILISIAGSSSANERPAMF</sequence>
<dbReference type="Proteomes" id="UP000265798">
    <property type="component" value="Unassembled WGS sequence"/>
</dbReference>
<evidence type="ECO:0000313" key="1">
    <source>
        <dbReference type="EMBL" id="RHX85532.1"/>
    </source>
</evidence>
<dbReference type="AlphaFoldDB" id="A0A396YQM9"/>
<protein>
    <submittedName>
        <fullName evidence="1">Uncharacterized protein</fullName>
    </submittedName>
</protein>